<dbReference type="GO" id="GO:0006487">
    <property type="term" value="P:protein N-linked glycosylation"/>
    <property type="evidence" value="ECO:0007669"/>
    <property type="project" value="UniProtKB-UniRule"/>
</dbReference>
<name>F0VQI5_NEOCL</name>
<dbReference type="VEuPathDB" id="ToxoDB:NCLIV_064080"/>
<comment type="function">
    <text evidence="6">Subunit of the oligosaccharyl transferase (OST) complex that catalyzes the initial transfer of a defined glycan (Glc(3)Man(9)GlcNAc(2) in eukaryotes) from the lipid carrier dolichol-pyrophosphate to an asparagine residue within an Asn-X-Ser/Thr consensus motif in nascent polypeptide chains, the first step in protein N-glycosylation. N-glycosylation occurs cotranslationally and the complex associates with the Sec61 complex at the channel-forming translocon complex that mediates protein translocation across the endoplasmic reticulum (ER). All subunits are required for a maximal enzyme activity.</text>
</comment>
<dbReference type="OMA" id="FIYHIRF"/>
<proteinExistence type="inferred from homology"/>
<comment type="similarity">
    <text evidence="2 6">Belongs to the OST5 family.</text>
</comment>
<gene>
    <name evidence="9" type="ORF">BN1204_064080</name>
    <name evidence="8" type="ORF">NCLIV_064080</name>
</gene>
<dbReference type="PANTHER" id="PTHR13636">
    <property type="entry name" value="TRANSMEMBRANE PROTEIN 258"/>
    <property type="match status" value="1"/>
</dbReference>
<dbReference type="eggNOG" id="ENOG502R0KK">
    <property type="taxonomic scope" value="Eukaryota"/>
</dbReference>
<keyword evidence="7" id="KW-0732">Signal</keyword>
<dbReference type="InterPro" id="IPR007915">
    <property type="entry name" value="TMEM258/Ost5"/>
</dbReference>
<feature type="signal peptide" evidence="7">
    <location>
        <begin position="1"/>
        <end position="20"/>
    </location>
</feature>
<dbReference type="RefSeq" id="XP_003886008.1">
    <property type="nucleotide sequence ID" value="XM_003885959.1"/>
</dbReference>
<dbReference type="GeneID" id="13445205"/>
<sequence length="109" mass="11908">MACTMLFPFVFSFFVVPAAASPVSPHAPLLASAAQYVPFPIFIAPRLFEGISLVLLFLGLVISASFIIFHIRYSARERSLAKEILWSAVASLFLGFAVAFLLLSSGVYY</sequence>
<evidence type="ECO:0000256" key="7">
    <source>
        <dbReference type="SAM" id="SignalP"/>
    </source>
</evidence>
<comment type="subunit">
    <text evidence="6">Component of the oligosaccharyltransferase (OST) complex.</text>
</comment>
<evidence type="ECO:0000313" key="9">
    <source>
        <dbReference type="EMBL" id="CEL70728.1"/>
    </source>
</evidence>
<dbReference type="Pfam" id="PF05251">
    <property type="entry name" value="Ost5"/>
    <property type="match status" value="1"/>
</dbReference>
<evidence type="ECO:0000256" key="4">
    <source>
        <dbReference type="ARBA" id="ARBA00022989"/>
    </source>
</evidence>
<evidence type="ECO:0000256" key="2">
    <source>
        <dbReference type="ARBA" id="ARBA00009825"/>
    </source>
</evidence>
<evidence type="ECO:0000313" key="10">
    <source>
        <dbReference type="Proteomes" id="UP000007494"/>
    </source>
</evidence>
<accession>F0VQI5</accession>
<evidence type="ECO:0000256" key="6">
    <source>
        <dbReference type="RuleBase" id="RU367008"/>
    </source>
</evidence>
<organism evidence="8 10">
    <name type="scientific">Neospora caninum (strain Liverpool)</name>
    <dbReference type="NCBI Taxonomy" id="572307"/>
    <lineage>
        <taxon>Eukaryota</taxon>
        <taxon>Sar</taxon>
        <taxon>Alveolata</taxon>
        <taxon>Apicomplexa</taxon>
        <taxon>Conoidasida</taxon>
        <taxon>Coccidia</taxon>
        <taxon>Eucoccidiorida</taxon>
        <taxon>Eimeriorina</taxon>
        <taxon>Sarcocystidae</taxon>
        <taxon>Neospora</taxon>
    </lineage>
</organism>
<reference evidence="8" key="2">
    <citation type="submission" date="2011-03" db="EMBL/GenBank/DDBJ databases">
        <title>Comparative genomics and transcriptomics of Neospora caninum and Toxoplasma gondii.</title>
        <authorList>
            <person name="Reid A.J."/>
            <person name="Sohal A."/>
            <person name="Harris D."/>
            <person name="Quail M."/>
            <person name="Sanders M."/>
            <person name="Berriman M."/>
            <person name="Wastling J.M."/>
            <person name="Pain A."/>
        </authorList>
    </citation>
    <scope>NUCLEOTIDE SEQUENCE</scope>
    <source>
        <strain evidence="8">Liverpool</strain>
    </source>
</reference>
<dbReference type="AlphaFoldDB" id="F0VQI5"/>
<dbReference type="EMBL" id="LN714487">
    <property type="protein sequence ID" value="CEL70728.1"/>
    <property type="molecule type" value="Genomic_DNA"/>
</dbReference>
<evidence type="ECO:0000256" key="1">
    <source>
        <dbReference type="ARBA" id="ARBA00004141"/>
    </source>
</evidence>
<reference evidence="10" key="3">
    <citation type="journal article" date="2012" name="PLoS Pathog.">
        <title>Comparative genomics of the apicomplexan parasites Toxoplasma gondii and Neospora caninum: Coccidia differing in host range and transmission strategy.</title>
        <authorList>
            <person name="Reid A.J."/>
            <person name="Vermont S.J."/>
            <person name="Cotton J.A."/>
            <person name="Harris D."/>
            <person name="Hill-Cawthorne G.A."/>
            <person name="Konen-Waisman S."/>
            <person name="Latham S.M."/>
            <person name="Mourier T."/>
            <person name="Norton R."/>
            <person name="Quail M.A."/>
            <person name="Sanders M."/>
            <person name="Shanmugam D."/>
            <person name="Sohal A."/>
            <person name="Wasmuth J.D."/>
            <person name="Brunk B."/>
            <person name="Grigg M.E."/>
            <person name="Howard J.C."/>
            <person name="Parkinson J."/>
            <person name="Roos D.S."/>
            <person name="Trees A.J."/>
            <person name="Berriman M."/>
            <person name="Pain A."/>
            <person name="Wastling J.M."/>
        </authorList>
    </citation>
    <scope>NUCLEOTIDE SEQUENCE [LARGE SCALE GENOMIC DNA]</scope>
    <source>
        <strain evidence="10">Liverpool</strain>
    </source>
</reference>
<dbReference type="InParanoid" id="F0VQI5"/>
<dbReference type="OrthoDB" id="18408at2759"/>
<keyword evidence="10" id="KW-1185">Reference proteome</keyword>
<feature type="transmembrane region" description="Helical" evidence="6">
    <location>
        <begin position="49"/>
        <end position="71"/>
    </location>
</feature>
<reference evidence="9" key="4">
    <citation type="journal article" date="2015" name="PLoS ONE">
        <title>Comprehensive Evaluation of Toxoplasma gondii VEG and Neospora caninum LIV Genomes with Tachyzoite Stage Transcriptome and Proteome Defines Novel Transcript Features.</title>
        <authorList>
            <person name="Ramaprasad A."/>
            <person name="Mourier T."/>
            <person name="Naeem R."/>
            <person name="Malas T.B."/>
            <person name="Moussa E."/>
            <person name="Panigrahi A."/>
            <person name="Vermont S.J."/>
            <person name="Otto T.D."/>
            <person name="Wastling J."/>
            <person name="Pain A."/>
        </authorList>
    </citation>
    <scope>NUCLEOTIDE SEQUENCE</scope>
    <source>
        <strain evidence="9">Liverpool</strain>
    </source>
</reference>
<keyword evidence="3 6" id="KW-0812">Transmembrane</keyword>
<dbReference type="GO" id="GO:0008250">
    <property type="term" value="C:oligosaccharyltransferase complex"/>
    <property type="evidence" value="ECO:0007669"/>
    <property type="project" value="UniProtKB-UniRule"/>
</dbReference>
<evidence type="ECO:0000256" key="5">
    <source>
        <dbReference type="ARBA" id="ARBA00023136"/>
    </source>
</evidence>
<protein>
    <recommendedName>
        <fullName evidence="6">Dolichyl-diphosphooligosaccharide-protein glycosyltransferase subunit OST5</fullName>
    </recommendedName>
</protein>
<reference evidence="8" key="1">
    <citation type="submission" date="2011-02" db="EMBL/GenBank/DDBJ databases">
        <authorList>
            <person name="Aslett M."/>
        </authorList>
    </citation>
    <scope>NUCLEOTIDE SEQUENCE</scope>
    <source>
        <strain evidence="8">Liverpool</strain>
    </source>
</reference>
<feature type="transmembrane region" description="Helical" evidence="6">
    <location>
        <begin position="83"/>
        <end position="103"/>
    </location>
</feature>
<evidence type="ECO:0000256" key="3">
    <source>
        <dbReference type="ARBA" id="ARBA00022692"/>
    </source>
</evidence>
<dbReference type="EMBL" id="FR823393">
    <property type="protein sequence ID" value="CBZ55982.1"/>
    <property type="molecule type" value="Genomic_DNA"/>
</dbReference>
<feature type="chain" id="PRO_5007655441" description="Dolichyl-diphosphooligosaccharide-protein glycosyltransferase subunit OST5" evidence="7">
    <location>
        <begin position="21"/>
        <end position="109"/>
    </location>
</feature>
<comment type="subcellular location">
    <subcellularLocation>
        <location evidence="1 6">Membrane</location>
        <topology evidence="1 6">Multi-pass membrane protein</topology>
    </subcellularLocation>
</comment>
<dbReference type="Proteomes" id="UP000007494">
    <property type="component" value="Chromosome XII"/>
</dbReference>
<keyword evidence="4 6" id="KW-1133">Transmembrane helix</keyword>
<evidence type="ECO:0000313" key="8">
    <source>
        <dbReference type="EMBL" id="CBZ55982.1"/>
    </source>
</evidence>
<keyword evidence="5 6" id="KW-0472">Membrane</keyword>